<evidence type="ECO:0000313" key="1">
    <source>
        <dbReference type="EMBL" id="KAH9378416.1"/>
    </source>
</evidence>
<protein>
    <submittedName>
        <fullName evidence="1">Uncharacterized protein</fullName>
    </submittedName>
</protein>
<dbReference type="EMBL" id="JABSTR010000008">
    <property type="protein sequence ID" value="KAH9378416.1"/>
    <property type="molecule type" value="Genomic_DNA"/>
</dbReference>
<evidence type="ECO:0000313" key="2">
    <source>
        <dbReference type="Proteomes" id="UP000821853"/>
    </source>
</evidence>
<gene>
    <name evidence="1" type="ORF">HPB48_008455</name>
</gene>
<organism evidence="1 2">
    <name type="scientific">Haemaphysalis longicornis</name>
    <name type="common">Bush tick</name>
    <dbReference type="NCBI Taxonomy" id="44386"/>
    <lineage>
        <taxon>Eukaryota</taxon>
        <taxon>Metazoa</taxon>
        <taxon>Ecdysozoa</taxon>
        <taxon>Arthropoda</taxon>
        <taxon>Chelicerata</taxon>
        <taxon>Arachnida</taxon>
        <taxon>Acari</taxon>
        <taxon>Parasitiformes</taxon>
        <taxon>Ixodida</taxon>
        <taxon>Ixodoidea</taxon>
        <taxon>Ixodidae</taxon>
        <taxon>Haemaphysalinae</taxon>
        <taxon>Haemaphysalis</taxon>
    </lineage>
</organism>
<dbReference type="Proteomes" id="UP000821853">
    <property type="component" value="Unassembled WGS sequence"/>
</dbReference>
<accession>A0A9J6GUL7</accession>
<reference evidence="1 2" key="1">
    <citation type="journal article" date="2020" name="Cell">
        <title>Large-Scale Comparative Analyses of Tick Genomes Elucidate Their Genetic Diversity and Vector Capacities.</title>
        <authorList>
            <consortium name="Tick Genome and Microbiome Consortium (TIGMIC)"/>
            <person name="Jia N."/>
            <person name="Wang J."/>
            <person name="Shi W."/>
            <person name="Du L."/>
            <person name="Sun Y."/>
            <person name="Zhan W."/>
            <person name="Jiang J.F."/>
            <person name="Wang Q."/>
            <person name="Zhang B."/>
            <person name="Ji P."/>
            <person name="Bell-Sakyi L."/>
            <person name="Cui X.M."/>
            <person name="Yuan T.T."/>
            <person name="Jiang B.G."/>
            <person name="Yang W.F."/>
            <person name="Lam T.T."/>
            <person name="Chang Q.C."/>
            <person name="Ding S.J."/>
            <person name="Wang X.J."/>
            <person name="Zhu J.G."/>
            <person name="Ruan X.D."/>
            <person name="Zhao L."/>
            <person name="Wei J.T."/>
            <person name="Ye R.Z."/>
            <person name="Que T.C."/>
            <person name="Du C.H."/>
            <person name="Zhou Y.H."/>
            <person name="Cheng J.X."/>
            <person name="Dai P.F."/>
            <person name="Guo W.B."/>
            <person name="Han X.H."/>
            <person name="Huang E.J."/>
            <person name="Li L.F."/>
            <person name="Wei W."/>
            <person name="Gao Y.C."/>
            <person name="Liu J.Z."/>
            <person name="Shao H.Z."/>
            <person name="Wang X."/>
            <person name="Wang C.C."/>
            <person name="Yang T.C."/>
            <person name="Huo Q.B."/>
            <person name="Li W."/>
            <person name="Chen H.Y."/>
            <person name="Chen S.E."/>
            <person name="Zhou L.G."/>
            <person name="Ni X.B."/>
            <person name="Tian J.H."/>
            <person name="Sheng Y."/>
            <person name="Liu T."/>
            <person name="Pan Y.S."/>
            <person name="Xia L.Y."/>
            <person name="Li J."/>
            <person name="Zhao F."/>
            <person name="Cao W.C."/>
        </authorList>
    </citation>
    <scope>NUCLEOTIDE SEQUENCE [LARGE SCALE GENOMIC DNA]</scope>
    <source>
        <strain evidence="1">HaeL-2018</strain>
    </source>
</reference>
<dbReference type="AlphaFoldDB" id="A0A9J6GUL7"/>
<proteinExistence type="predicted"/>
<sequence length="146" mass="16201">MTARPPADPNVNRGFVYRVDPELQVSQIFEGLESSVPVAAVEKRAERSTLLHFQGPTTPPTIYLFRLRLEVRPCRARPVQCRRCGCLDNVTSCCRGPSRCFWCGGGGHERASCSAAAPTALTLVRNTLWTTRGALVGSRSVKWQRR</sequence>
<comment type="caution">
    <text evidence="1">The sequence shown here is derived from an EMBL/GenBank/DDBJ whole genome shotgun (WGS) entry which is preliminary data.</text>
</comment>
<keyword evidence="2" id="KW-1185">Reference proteome</keyword>
<dbReference type="OrthoDB" id="6516516at2759"/>
<name>A0A9J6GUL7_HAELO</name>
<dbReference type="VEuPathDB" id="VectorBase:HLOH_062334"/>